<dbReference type="InterPro" id="IPR020605">
    <property type="entry name" value="Octanoyltransferase_CS"/>
</dbReference>
<dbReference type="InterPro" id="IPR000544">
    <property type="entry name" value="Octanoyltransferase"/>
</dbReference>
<evidence type="ECO:0000313" key="13">
    <source>
        <dbReference type="Proteomes" id="UP000242301"/>
    </source>
</evidence>
<comment type="pathway">
    <text evidence="1 6 7">Protein modification; protein lipoylation via endogenous pathway; protein N(6)-(lipoyl)lysine from octanoyl-[acyl-carrier-protein]: step 1/2.</text>
</comment>
<dbReference type="NCBIfam" id="TIGR00214">
    <property type="entry name" value="lipB"/>
    <property type="match status" value="1"/>
</dbReference>
<comment type="similarity">
    <text evidence="6 7">Belongs to the LipB family.</text>
</comment>
<name>A0A0M6W7Y7_9GAMM</name>
<dbReference type="GO" id="GO:0033819">
    <property type="term" value="F:lipoyl(octanoyl) transferase activity"/>
    <property type="evidence" value="ECO:0007669"/>
    <property type="project" value="UniProtKB-EC"/>
</dbReference>
<dbReference type="InterPro" id="IPR045864">
    <property type="entry name" value="aa-tRNA-synth_II/BPL/LPL"/>
</dbReference>
<comment type="catalytic activity">
    <reaction evidence="6 7">
        <text>octanoyl-[ACP] + L-lysyl-[protein] = N(6)-octanoyl-L-lysyl-[protein] + holo-[ACP] + H(+)</text>
        <dbReference type="Rhea" id="RHEA:17665"/>
        <dbReference type="Rhea" id="RHEA-COMP:9636"/>
        <dbReference type="Rhea" id="RHEA-COMP:9685"/>
        <dbReference type="Rhea" id="RHEA-COMP:9752"/>
        <dbReference type="Rhea" id="RHEA-COMP:9928"/>
        <dbReference type="ChEBI" id="CHEBI:15378"/>
        <dbReference type="ChEBI" id="CHEBI:29969"/>
        <dbReference type="ChEBI" id="CHEBI:64479"/>
        <dbReference type="ChEBI" id="CHEBI:78463"/>
        <dbReference type="ChEBI" id="CHEBI:78809"/>
        <dbReference type="EC" id="2.3.1.181"/>
    </reaction>
</comment>
<dbReference type="PROSITE" id="PS51733">
    <property type="entry name" value="BPL_LPL_CATALYTIC"/>
    <property type="match status" value="1"/>
</dbReference>
<dbReference type="Gene3D" id="3.30.930.10">
    <property type="entry name" value="Bira Bifunctional Protein, Domain 2"/>
    <property type="match status" value="1"/>
</dbReference>
<gene>
    <name evidence="6 12" type="primary">lipB</name>
    <name evidence="12" type="ORF">SOFFGTOCOR_0547</name>
</gene>
<dbReference type="FunFam" id="3.30.930.10:FF:000020">
    <property type="entry name" value="Octanoyltransferase"/>
    <property type="match status" value="1"/>
</dbReference>
<keyword evidence="13" id="KW-1185">Reference proteome</keyword>
<feature type="active site" description="Acyl-thioester intermediate" evidence="6 8">
    <location>
        <position position="168"/>
    </location>
</feature>
<feature type="binding site" evidence="6 9">
    <location>
        <begin position="70"/>
        <end position="77"/>
    </location>
    <ligand>
        <name>substrate</name>
    </ligand>
</feature>
<dbReference type="PANTHER" id="PTHR10993">
    <property type="entry name" value="OCTANOYLTRANSFERASE"/>
    <property type="match status" value="1"/>
</dbReference>
<dbReference type="EMBL" id="CVRF01000003">
    <property type="protein sequence ID" value="CRK85953.1"/>
    <property type="molecule type" value="Genomic_DNA"/>
</dbReference>
<sequence>MLNKSIIMRQFGLVPYEDILSKMHVFTQNRSLNTFDEVWFVEHPCVFTKGQSCKDEYISCGDIPVIQSDRGGKITYHGPGQQIMYVMLDLKRIKINVRELVTILENIVMKTLLYFKIKSHLLQNAPGVYVNNNKICSLGLRVHRGCSFHGLALNVNMDLEPFSRIKPCGYSNLKMTQVNVLNPKISLNDIQSVLIRFFCEKLDVVLNV</sequence>
<evidence type="ECO:0000256" key="4">
    <source>
        <dbReference type="ARBA" id="ARBA00023315"/>
    </source>
</evidence>
<evidence type="ECO:0000256" key="8">
    <source>
        <dbReference type="PIRSR" id="PIRSR016262-1"/>
    </source>
</evidence>
<dbReference type="HAMAP" id="MF_00013">
    <property type="entry name" value="LipB"/>
    <property type="match status" value="1"/>
</dbReference>
<dbReference type="Pfam" id="PF21948">
    <property type="entry name" value="LplA-B_cat"/>
    <property type="match status" value="1"/>
</dbReference>
<dbReference type="NCBIfam" id="NF010922">
    <property type="entry name" value="PRK14342.1"/>
    <property type="match status" value="1"/>
</dbReference>
<feature type="site" description="Lowers pKa of active site Cys" evidence="6 10">
    <location>
        <position position="134"/>
    </location>
</feature>
<keyword evidence="2 6" id="KW-0963">Cytoplasm</keyword>
<feature type="binding site" evidence="6 9">
    <location>
        <begin position="150"/>
        <end position="152"/>
    </location>
    <ligand>
        <name>substrate</name>
    </ligand>
</feature>
<evidence type="ECO:0000256" key="3">
    <source>
        <dbReference type="ARBA" id="ARBA00022679"/>
    </source>
</evidence>
<keyword evidence="4 6" id="KW-0012">Acyltransferase</keyword>
<comment type="subcellular location">
    <subcellularLocation>
        <location evidence="6">Cytoplasm</location>
    </subcellularLocation>
</comment>
<accession>A0A0M6W7Y7</accession>
<organism evidence="12 13">
    <name type="scientific">Candidatus Providencia siddallii</name>
    <dbReference type="NCBI Taxonomy" id="1715285"/>
    <lineage>
        <taxon>Bacteria</taxon>
        <taxon>Pseudomonadati</taxon>
        <taxon>Pseudomonadota</taxon>
        <taxon>Gammaproteobacteria</taxon>
        <taxon>Enterobacterales</taxon>
        <taxon>Morganellaceae</taxon>
        <taxon>Providencia</taxon>
    </lineage>
</organism>
<reference evidence="13" key="1">
    <citation type="submission" date="2015-05" db="EMBL/GenBank/DDBJ databases">
        <authorList>
            <person name="Manzano-Marin A."/>
        </authorList>
    </citation>
    <scope>NUCLEOTIDE SEQUENCE [LARGE SCALE GENOMIC DNA]</scope>
    <source>
        <strain evidence="13">officinalis</strain>
    </source>
</reference>
<dbReference type="InterPro" id="IPR004143">
    <property type="entry name" value="BPL_LPL_catalytic"/>
</dbReference>
<dbReference type="STRING" id="1715285.SOFFGTOCOR_0547"/>
<evidence type="ECO:0000256" key="6">
    <source>
        <dbReference type="HAMAP-Rule" id="MF_00013"/>
    </source>
</evidence>
<comment type="function">
    <text evidence="5 6 7">Catalyzes the transfer of endogenously produced octanoic acid from octanoyl-acyl-carrier-protein onto the lipoyl domains of lipoate-dependent enzymes. Lipoyl-ACP can also act as a substrate although octanoyl-ACP is likely to be the physiological substrate.</text>
</comment>
<evidence type="ECO:0000256" key="7">
    <source>
        <dbReference type="PIRNR" id="PIRNR016262"/>
    </source>
</evidence>
<dbReference type="PIRSF" id="PIRSF016262">
    <property type="entry name" value="LPLase"/>
    <property type="match status" value="1"/>
</dbReference>
<evidence type="ECO:0000259" key="11">
    <source>
        <dbReference type="PROSITE" id="PS51733"/>
    </source>
</evidence>
<dbReference type="CDD" id="cd16444">
    <property type="entry name" value="LipB"/>
    <property type="match status" value="1"/>
</dbReference>
<feature type="domain" description="BPL/LPL catalytic" evidence="11">
    <location>
        <begin position="32"/>
        <end position="206"/>
    </location>
</feature>
<keyword evidence="3 6" id="KW-0808">Transferase</keyword>
<dbReference type="GO" id="GO:0009249">
    <property type="term" value="P:protein lipoylation"/>
    <property type="evidence" value="ECO:0007669"/>
    <property type="project" value="InterPro"/>
</dbReference>
<proteinExistence type="inferred from homology"/>
<evidence type="ECO:0000313" key="12">
    <source>
        <dbReference type="EMBL" id="CRK85953.1"/>
    </source>
</evidence>
<evidence type="ECO:0000256" key="1">
    <source>
        <dbReference type="ARBA" id="ARBA00004821"/>
    </source>
</evidence>
<dbReference type="Proteomes" id="UP000242301">
    <property type="component" value="Unassembled WGS sequence"/>
</dbReference>
<dbReference type="AlphaFoldDB" id="A0A0M6W7Y7"/>
<dbReference type="SUPFAM" id="SSF55681">
    <property type="entry name" value="Class II aaRS and biotin synthetases"/>
    <property type="match status" value="1"/>
</dbReference>
<evidence type="ECO:0000256" key="9">
    <source>
        <dbReference type="PIRSR" id="PIRSR016262-2"/>
    </source>
</evidence>
<dbReference type="PROSITE" id="PS01313">
    <property type="entry name" value="LIPB"/>
    <property type="match status" value="1"/>
</dbReference>
<comment type="miscellaneous">
    <text evidence="6">In the reaction, the free carboxyl group of octanoic acid is attached via an amide linkage to the epsilon-amino group of a specific lysine residue of lipoyl domains of lipoate-dependent enzymes.</text>
</comment>
<evidence type="ECO:0000256" key="10">
    <source>
        <dbReference type="PIRSR" id="PIRSR016262-3"/>
    </source>
</evidence>
<feature type="binding site" evidence="6 9">
    <location>
        <begin position="137"/>
        <end position="139"/>
    </location>
    <ligand>
        <name>substrate</name>
    </ligand>
</feature>
<dbReference type="PANTHER" id="PTHR10993:SF7">
    <property type="entry name" value="LIPOYLTRANSFERASE 2, MITOCHONDRIAL-RELATED"/>
    <property type="match status" value="1"/>
</dbReference>
<protein>
    <recommendedName>
        <fullName evidence="6 7">Octanoyltransferase</fullName>
        <ecNumber evidence="6 7">2.3.1.181</ecNumber>
    </recommendedName>
    <alternativeName>
        <fullName evidence="6">Lipoate-protein ligase B</fullName>
    </alternativeName>
    <alternativeName>
        <fullName evidence="6">Lipoyl/octanoyl transferase</fullName>
    </alternativeName>
    <alternativeName>
        <fullName evidence="6">Octanoyl-[acyl-carrier-protein]-protein N-octanoyltransferase</fullName>
    </alternativeName>
</protein>
<evidence type="ECO:0000256" key="2">
    <source>
        <dbReference type="ARBA" id="ARBA00022490"/>
    </source>
</evidence>
<dbReference type="UniPathway" id="UPA00538">
    <property type="reaction ID" value="UER00592"/>
</dbReference>
<dbReference type="GO" id="GO:0005737">
    <property type="term" value="C:cytoplasm"/>
    <property type="evidence" value="ECO:0007669"/>
    <property type="project" value="UniProtKB-SubCell"/>
</dbReference>
<evidence type="ECO:0000256" key="5">
    <source>
        <dbReference type="ARBA" id="ARBA00024732"/>
    </source>
</evidence>
<dbReference type="EC" id="2.3.1.181" evidence="6 7"/>